<dbReference type="RefSeq" id="WP_091688090.1">
    <property type="nucleotide sequence ID" value="NZ_BAABFM010000021.1"/>
</dbReference>
<name>A0A1I5I479_9FIRM</name>
<feature type="compositionally biased region" description="Basic and acidic residues" evidence="1">
    <location>
        <begin position="85"/>
        <end position="105"/>
    </location>
</feature>
<dbReference type="Proteomes" id="UP000198806">
    <property type="component" value="Unassembled WGS sequence"/>
</dbReference>
<dbReference type="STRING" id="1527.SAMN04489757_1395"/>
<evidence type="ECO:0000313" key="3">
    <source>
        <dbReference type="Proteomes" id="UP000198806"/>
    </source>
</evidence>
<evidence type="ECO:0000256" key="1">
    <source>
        <dbReference type="SAM" id="MobiDB-lite"/>
    </source>
</evidence>
<dbReference type="OrthoDB" id="2064336at2"/>
<dbReference type="AlphaFoldDB" id="A0A1I5I479"/>
<dbReference type="EMBL" id="FOWD01000039">
    <property type="protein sequence ID" value="SFO55365.1"/>
    <property type="molecule type" value="Genomic_DNA"/>
</dbReference>
<proteinExistence type="predicted"/>
<sequence length="105" mass="12204">MPIKPIDIITMPPKSQEVSVYKQQEVQKPLNEQMHLNNQFNNEIRHNGQQTTKTIKSENREYRYDAKEKGNNSYTGSGYHGQKKKKEDETGSKDHFHTGSIDIKI</sequence>
<feature type="compositionally biased region" description="Polar residues" evidence="1">
    <location>
        <begin position="40"/>
        <end position="54"/>
    </location>
</feature>
<accession>A0A1I5I479</accession>
<gene>
    <name evidence="2" type="ORF">SAMN04489757_1395</name>
</gene>
<protein>
    <submittedName>
        <fullName evidence="2">Uncharacterized protein</fullName>
    </submittedName>
</protein>
<feature type="compositionally biased region" description="Basic and acidic residues" evidence="1">
    <location>
        <begin position="55"/>
        <end position="70"/>
    </location>
</feature>
<organism evidence="2 3">
    <name type="scientific">Anaerocolumna aminovalerica</name>
    <dbReference type="NCBI Taxonomy" id="1527"/>
    <lineage>
        <taxon>Bacteria</taxon>
        <taxon>Bacillati</taxon>
        <taxon>Bacillota</taxon>
        <taxon>Clostridia</taxon>
        <taxon>Lachnospirales</taxon>
        <taxon>Lachnospiraceae</taxon>
        <taxon>Anaerocolumna</taxon>
    </lineage>
</organism>
<keyword evidence="3" id="KW-1185">Reference proteome</keyword>
<reference evidence="2 3" key="1">
    <citation type="submission" date="2016-10" db="EMBL/GenBank/DDBJ databases">
        <authorList>
            <person name="de Groot N.N."/>
        </authorList>
    </citation>
    <scope>NUCLEOTIDE SEQUENCE [LARGE SCALE GENOMIC DNA]</scope>
    <source>
        <strain evidence="2 3">DSM 1283</strain>
    </source>
</reference>
<feature type="region of interest" description="Disordered" evidence="1">
    <location>
        <begin position="40"/>
        <end position="105"/>
    </location>
</feature>
<evidence type="ECO:0000313" key="2">
    <source>
        <dbReference type="EMBL" id="SFO55365.1"/>
    </source>
</evidence>